<dbReference type="InterPro" id="IPR007353">
    <property type="entry name" value="DUF421"/>
</dbReference>
<proteinExistence type="inferred from homology"/>
<evidence type="ECO:0000256" key="1">
    <source>
        <dbReference type="ARBA" id="ARBA00004651"/>
    </source>
</evidence>
<evidence type="ECO:0000256" key="4">
    <source>
        <dbReference type="ARBA" id="ARBA00022692"/>
    </source>
</evidence>
<gene>
    <name evidence="10" type="ORF">ACFOY7_16935</name>
</gene>
<feature type="region of interest" description="Disordered" evidence="7">
    <location>
        <begin position="168"/>
        <end position="199"/>
    </location>
</feature>
<dbReference type="RefSeq" id="WP_390254148.1">
    <property type="nucleotide sequence ID" value="NZ_JBHSDT010000008.1"/>
</dbReference>
<name>A0ABV8WXZ7_9BACI</name>
<reference evidence="11" key="1">
    <citation type="journal article" date="2019" name="Int. J. Syst. Evol. Microbiol.">
        <title>The Global Catalogue of Microorganisms (GCM) 10K type strain sequencing project: providing services to taxonomists for standard genome sequencing and annotation.</title>
        <authorList>
            <consortium name="The Broad Institute Genomics Platform"/>
            <consortium name="The Broad Institute Genome Sequencing Center for Infectious Disease"/>
            <person name="Wu L."/>
            <person name="Ma J."/>
        </authorList>
    </citation>
    <scope>NUCLEOTIDE SEQUENCE [LARGE SCALE GENOMIC DNA]</scope>
    <source>
        <strain evidence="11">CCUG 37865</strain>
    </source>
</reference>
<evidence type="ECO:0000256" key="7">
    <source>
        <dbReference type="SAM" id="MobiDB-lite"/>
    </source>
</evidence>
<keyword evidence="11" id="KW-1185">Reference proteome</keyword>
<keyword evidence="4 8" id="KW-0812">Transmembrane</keyword>
<evidence type="ECO:0000256" key="2">
    <source>
        <dbReference type="ARBA" id="ARBA00006448"/>
    </source>
</evidence>
<evidence type="ECO:0000256" key="8">
    <source>
        <dbReference type="SAM" id="Phobius"/>
    </source>
</evidence>
<dbReference type="Proteomes" id="UP001595882">
    <property type="component" value="Unassembled WGS sequence"/>
</dbReference>
<feature type="domain" description="YetF C-terminal" evidence="9">
    <location>
        <begin position="78"/>
        <end position="192"/>
    </location>
</feature>
<evidence type="ECO:0000259" key="9">
    <source>
        <dbReference type="Pfam" id="PF04239"/>
    </source>
</evidence>
<feature type="compositionally biased region" description="Polar residues" evidence="7">
    <location>
        <begin position="168"/>
        <end position="182"/>
    </location>
</feature>
<sequence>MELDWIWKAILIIVIGTLLLRIAGRKSISQMTLAQTVLMIAIGSLLIQPVAGKSIWVTFGVSAVLIITLIFIEYTQIRSDTFEKFITGKSITLIENGVLNEKNLKKYRISVDLLEMLLRQNSVQKISDVEWATIEPNGQLGFLLKDEAQPITKRDLNQLLNQLEQLQKSVSKPNSQKQQNIFTEVAQKGHKNPPEKHLE</sequence>
<accession>A0ABV8WXZ7</accession>
<evidence type="ECO:0000256" key="6">
    <source>
        <dbReference type="ARBA" id="ARBA00023136"/>
    </source>
</evidence>
<dbReference type="PANTHER" id="PTHR34582">
    <property type="entry name" value="UPF0702 TRANSMEMBRANE PROTEIN YCAP"/>
    <property type="match status" value="1"/>
</dbReference>
<protein>
    <submittedName>
        <fullName evidence="10">DUF421 domain-containing protein</fullName>
    </submittedName>
</protein>
<dbReference type="InterPro" id="IPR023090">
    <property type="entry name" value="UPF0702_alpha/beta_dom_sf"/>
</dbReference>
<feature type="transmembrane region" description="Helical" evidence="8">
    <location>
        <begin position="6"/>
        <end position="24"/>
    </location>
</feature>
<feature type="transmembrane region" description="Helical" evidence="8">
    <location>
        <begin position="31"/>
        <end position="48"/>
    </location>
</feature>
<dbReference type="EMBL" id="JBHSDT010000008">
    <property type="protein sequence ID" value="MFC4404757.1"/>
    <property type="molecule type" value="Genomic_DNA"/>
</dbReference>
<keyword evidence="6 8" id="KW-0472">Membrane</keyword>
<keyword evidence="3" id="KW-1003">Cell membrane</keyword>
<comment type="similarity">
    <text evidence="2">Belongs to the UPF0702 family.</text>
</comment>
<dbReference type="PANTHER" id="PTHR34582:SF2">
    <property type="entry name" value="UPF0702 TRANSMEMBRANE PROTEIN YDFR"/>
    <property type="match status" value="1"/>
</dbReference>
<feature type="transmembrane region" description="Helical" evidence="8">
    <location>
        <begin position="54"/>
        <end position="74"/>
    </location>
</feature>
<dbReference type="Gene3D" id="3.30.240.20">
    <property type="entry name" value="bsu07140 like domains"/>
    <property type="match status" value="1"/>
</dbReference>
<comment type="caution">
    <text evidence="10">The sequence shown here is derived from an EMBL/GenBank/DDBJ whole genome shotgun (WGS) entry which is preliminary data.</text>
</comment>
<evidence type="ECO:0000256" key="3">
    <source>
        <dbReference type="ARBA" id="ARBA00022475"/>
    </source>
</evidence>
<dbReference type="Pfam" id="PF04239">
    <property type="entry name" value="DUF421"/>
    <property type="match status" value="1"/>
</dbReference>
<organism evidence="10 11">
    <name type="scientific">Gracilibacillus xinjiangensis</name>
    <dbReference type="NCBI Taxonomy" id="1193282"/>
    <lineage>
        <taxon>Bacteria</taxon>
        <taxon>Bacillati</taxon>
        <taxon>Bacillota</taxon>
        <taxon>Bacilli</taxon>
        <taxon>Bacillales</taxon>
        <taxon>Bacillaceae</taxon>
        <taxon>Gracilibacillus</taxon>
    </lineage>
</organism>
<comment type="subcellular location">
    <subcellularLocation>
        <location evidence="1">Cell membrane</location>
        <topology evidence="1">Multi-pass membrane protein</topology>
    </subcellularLocation>
</comment>
<evidence type="ECO:0000313" key="11">
    <source>
        <dbReference type="Proteomes" id="UP001595882"/>
    </source>
</evidence>
<evidence type="ECO:0000313" key="10">
    <source>
        <dbReference type="EMBL" id="MFC4404757.1"/>
    </source>
</evidence>
<keyword evidence="5 8" id="KW-1133">Transmembrane helix</keyword>
<evidence type="ECO:0000256" key="5">
    <source>
        <dbReference type="ARBA" id="ARBA00022989"/>
    </source>
</evidence>